<dbReference type="GO" id="GO:0003676">
    <property type="term" value="F:nucleic acid binding"/>
    <property type="evidence" value="ECO:0007669"/>
    <property type="project" value="InterPro"/>
</dbReference>
<dbReference type="InterPro" id="IPR012337">
    <property type="entry name" value="RNaseH-like_sf"/>
</dbReference>
<dbReference type="Proteomes" id="UP000033618">
    <property type="component" value="Unassembled WGS sequence"/>
</dbReference>
<evidence type="ECO:0000313" key="2">
    <source>
        <dbReference type="EMBL" id="KKB60800.1"/>
    </source>
</evidence>
<evidence type="ECO:0000313" key="3">
    <source>
        <dbReference type="Proteomes" id="UP000033618"/>
    </source>
</evidence>
<comment type="caution">
    <text evidence="2">The sequence shown here is derived from an EMBL/GenBank/DDBJ whole genome shotgun (WGS) entry which is preliminary data.</text>
</comment>
<dbReference type="NCBIfam" id="NF033594">
    <property type="entry name" value="transpos_ISNCY_2"/>
    <property type="match status" value="1"/>
</dbReference>
<dbReference type="SUPFAM" id="SSF53098">
    <property type="entry name" value="Ribonuclease H-like"/>
    <property type="match status" value="1"/>
</dbReference>
<dbReference type="OrthoDB" id="5655881at2"/>
<dbReference type="PANTHER" id="PTHR35004">
    <property type="entry name" value="TRANSPOSASE RV3428C-RELATED"/>
    <property type="match status" value="1"/>
</dbReference>
<dbReference type="InterPro" id="IPR009057">
    <property type="entry name" value="Homeodomain-like_sf"/>
</dbReference>
<dbReference type="PANTHER" id="PTHR35004:SF7">
    <property type="entry name" value="INTEGRASE PROTEIN"/>
    <property type="match status" value="1"/>
</dbReference>
<dbReference type="GO" id="GO:0015074">
    <property type="term" value="P:DNA integration"/>
    <property type="evidence" value="ECO:0007669"/>
    <property type="project" value="InterPro"/>
</dbReference>
<keyword evidence="3" id="KW-1185">Reference proteome</keyword>
<dbReference type="AlphaFoldDB" id="A0A0F5JT39"/>
<accession>A0A0F5JT39</accession>
<dbReference type="InterPro" id="IPR001584">
    <property type="entry name" value="Integrase_cat-core"/>
</dbReference>
<dbReference type="PROSITE" id="PS50994">
    <property type="entry name" value="INTEGRASE"/>
    <property type="match status" value="1"/>
</dbReference>
<protein>
    <recommendedName>
        <fullName evidence="1">Integrase catalytic domain-containing protein</fullName>
    </recommendedName>
</protein>
<gene>
    <name evidence="2" type="ORF">WM40_27115</name>
</gene>
<feature type="domain" description="Integrase catalytic" evidence="1">
    <location>
        <begin position="133"/>
        <end position="319"/>
    </location>
</feature>
<dbReference type="InterPro" id="IPR047797">
    <property type="entry name" value="ISNCY_transpos"/>
</dbReference>
<evidence type="ECO:0000259" key="1">
    <source>
        <dbReference type="PROSITE" id="PS50994"/>
    </source>
</evidence>
<organism evidence="2 3">
    <name type="scientific">Robbsia andropogonis</name>
    <dbReference type="NCBI Taxonomy" id="28092"/>
    <lineage>
        <taxon>Bacteria</taxon>
        <taxon>Pseudomonadati</taxon>
        <taxon>Pseudomonadota</taxon>
        <taxon>Betaproteobacteria</taxon>
        <taxon>Burkholderiales</taxon>
        <taxon>Burkholderiaceae</taxon>
        <taxon>Robbsia</taxon>
    </lineage>
</organism>
<dbReference type="Gene3D" id="3.30.420.10">
    <property type="entry name" value="Ribonuclease H-like superfamily/Ribonuclease H"/>
    <property type="match status" value="1"/>
</dbReference>
<dbReference type="Pfam" id="PF13551">
    <property type="entry name" value="HTH_29"/>
    <property type="match status" value="1"/>
</dbReference>
<dbReference type="InterPro" id="IPR036397">
    <property type="entry name" value="RNaseH_sf"/>
</dbReference>
<proteinExistence type="predicted"/>
<feature type="non-terminal residue" evidence="2">
    <location>
        <position position="352"/>
    </location>
</feature>
<dbReference type="RefSeq" id="WP_046154651.1">
    <property type="nucleotide sequence ID" value="NZ_LAQU01000199.1"/>
</dbReference>
<dbReference type="EMBL" id="LAQU01000199">
    <property type="protein sequence ID" value="KKB60800.1"/>
    <property type="molecule type" value="Genomic_DNA"/>
</dbReference>
<reference evidence="2 3" key="1">
    <citation type="submission" date="2015-03" db="EMBL/GenBank/DDBJ databases">
        <title>Draft Genome Sequence of Burkholderia andropogonis type strain ICMP2807, isolated from Sorghum bicolor.</title>
        <authorList>
            <person name="Lopes-Santos L."/>
            <person name="Castro D.B."/>
            <person name="Ottoboni L.M."/>
            <person name="Park D."/>
            <person name="Weirc B.S."/>
            <person name="Destefano S.A."/>
        </authorList>
    </citation>
    <scope>NUCLEOTIDE SEQUENCE [LARGE SCALE GENOMIC DNA]</scope>
    <source>
        <strain evidence="2 3">ICMP2807</strain>
    </source>
</reference>
<name>A0A0F5JT39_9BURK</name>
<sequence length="352" mass="40688">MTKTPQLVTMTMRELDRIKVIQMVVDGMLRPRHAAERLGLTVRQIERLVLRFKENGSAAVASRARGKPSNRKLDPGIARRALVLIAERYPDFGPTFACEKLRECHGLVLSKETVRHLMTDAGFWVPRKQHASKVHQPRNRRACLGEMIQIDGSDHRWFEDRAPACTLLVFIDDATSRLMTLHFTQTESTFSYFEAMQRYMDEHGKPVALYSDKFSVFRVNSNNYEEKTFGKGITQFGRACFELNIDTWCANSSQAKGRVERANLTLQDRLVKEMRLREISTKEAANAYMPSFIADYNSRFAKPPKNDFDAHRTLRSDEDLRQILTMRVQRKVTNSLTLQYDRVIYLLEDTAE</sequence>
<dbReference type="SUPFAM" id="SSF46689">
    <property type="entry name" value="Homeodomain-like"/>
    <property type="match status" value="1"/>
</dbReference>
<dbReference type="STRING" id="28092.WM40_27115"/>